<proteinExistence type="predicted"/>
<protein>
    <submittedName>
        <fullName evidence="1">Uncharacterized protein</fullName>
    </submittedName>
</protein>
<dbReference type="InterPro" id="IPR006631">
    <property type="entry name" value="DM4_12"/>
</dbReference>
<name>A0ABQ9JNJ2_9CUCU</name>
<dbReference type="Pfam" id="PF07841">
    <property type="entry name" value="DM4_12"/>
    <property type="match status" value="1"/>
</dbReference>
<sequence length="120" mass="13773">MDGQKALEMMDLNHRDFNKKAKVVVGVGVPLELRKPDVLVGWSIRAGYHLPTNISQSTGSNSRKRRSFSRWQFYEFLEKEAERRGHGGKACILRLICQESDTPFDTSNGLFEEFFHVLLT</sequence>
<gene>
    <name evidence="1" type="ORF">NQ317_016769</name>
</gene>
<keyword evidence="2" id="KW-1185">Reference proteome</keyword>
<organism evidence="1 2">
    <name type="scientific">Molorchus minor</name>
    <dbReference type="NCBI Taxonomy" id="1323400"/>
    <lineage>
        <taxon>Eukaryota</taxon>
        <taxon>Metazoa</taxon>
        <taxon>Ecdysozoa</taxon>
        <taxon>Arthropoda</taxon>
        <taxon>Hexapoda</taxon>
        <taxon>Insecta</taxon>
        <taxon>Pterygota</taxon>
        <taxon>Neoptera</taxon>
        <taxon>Endopterygota</taxon>
        <taxon>Coleoptera</taxon>
        <taxon>Polyphaga</taxon>
        <taxon>Cucujiformia</taxon>
        <taxon>Chrysomeloidea</taxon>
        <taxon>Cerambycidae</taxon>
        <taxon>Lamiinae</taxon>
        <taxon>Monochamini</taxon>
        <taxon>Molorchus</taxon>
    </lineage>
</organism>
<comment type="caution">
    <text evidence="1">The sequence shown here is derived from an EMBL/GenBank/DDBJ whole genome shotgun (WGS) entry which is preliminary data.</text>
</comment>
<dbReference type="EMBL" id="JAPWTJ010000369">
    <property type="protein sequence ID" value="KAJ8979149.1"/>
    <property type="molecule type" value="Genomic_DNA"/>
</dbReference>
<evidence type="ECO:0000313" key="2">
    <source>
        <dbReference type="Proteomes" id="UP001162164"/>
    </source>
</evidence>
<dbReference type="PANTHER" id="PTHR21398:SF21">
    <property type="entry name" value="AGAP004005-PA"/>
    <property type="match status" value="1"/>
</dbReference>
<accession>A0ABQ9JNJ2</accession>
<reference evidence="1" key="1">
    <citation type="journal article" date="2023" name="Insect Mol. Biol.">
        <title>Genome sequencing provides insights into the evolution of gene families encoding plant cell wall-degrading enzymes in longhorned beetles.</title>
        <authorList>
            <person name="Shin N.R."/>
            <person name="Okamura Y."/>
            <person name="Kirsch R."/>
            <person name="Pauchet Y."/>
        </authorList>
    </citation>
    <scope>NUCLEOTIDE SEQUENCE</scope>
    <source>
        <strain evidence="1">MMC_N1</strain>
    </source>
</reference>
<dbReference type="Proteomes" id="UP001162164">
    <property type="component" value="Unassembled WGS sequence"/>
</dbReference>
<dbReference type="PANTHER" id="PTHR21398">
    <property type="entry name" value="AGAP007094-PA"/>
    <property type="match status" value="1"/>
</dbReference>
<evidence type="ECO:0000313" key="1">
    <source>
        <dbReference type="EMBL" id="KAJ8979149.1"/>
    </source>
</evidence>